<feature type="compositionally biased region" description="Polar residues" evidence="1">
    <location>
        <begin position="9"/>
        <end position="18"/>
    </location>
</feature>
<gene>
    <name evidence="2" type="primary">Contig3803.g4069</name>
    <name evidence="2" type="ORF">STYLEM_8930</name>
</gene>
<proteinExistence type="predicted"/>
<dbReference type="EMBL" id="CCKQ01008480">
    <property type="protein sequence ID" value="CDW79938.1"/>
    <property type="molecule type" value="Genomic_DNA"/>
</dbReference>
<evidence type="ECO:0000313" key="2">
    <source>
        <dbReference type="EMBL" id="CDW79938.1"/>
    </source>
</evidence>
<reference evidence="2 3" key="1">
    <citation type="submission" date="2014-06" db="EMBL/GenBank/DDBJ databases">
        <authorList>
            <person name="Swart Estienne"/>
        </authorList>
    </citation>
    <scope>NUCLEOTIDE SEQUENCE [LARGE SCALE GENOMIC DNA]</scope>
    <source>
        <strain evidence="2 3">130c</strain>
    </source>
</reference>
<keyword evidence="3" id="KW-1185">Reference proteome</keyword>
<name>A0A078AGG5_STYLE</name>
<protein>
    <submittedName>
        <fullName evidence="2">Uncharacterized protein</fullName>
    </submittedName>
</protein>
<evidence type="ECO:0000313" key="3">
    <source>
        <dbReference type="Proteomes" id="UP000039865"/>
    </source>
</evidence>
<sequence length="345" mass="41172">MDSDEPSDSQRIPSSIGWNMTPAPQTPIEDPSSNSVYQLWLHNQRQPSSTGTPYFNSGTYITNITTSSQLTNQTQGQQIQINTYKQQQIQQQQDVEMADDQKIKPRIRFKDLGTKKYERSNYKHYLEMLQLDQRFRHQTIKDVFRIDEIQHLVFIDTRDVLNSTFQVQWLGFRSWCTLQTGQQLLMEKTSSPHRVFMIKQAIERTYQMPEFHCDSKKNKCGGMKYCPKFHEEDMKAQLDSLDENCQMYFNYGKVFDELEEMTLVSENYYMLTEMRNYFYSLNTDQQIEFALSFYNKYSNQFENYQEEFSNVLEESIRFVYKNYRGVEFDSQIKEDKNVKKSRGKK</sequence>
<feature type="region of interest" description="Disordered" evidence="1">
    <location>
        <begin position="1"/>
        <end position="33"/>
    </location>
</feature>
<dbReference type="Proteomes" id="UP000039865">
    <property type="component" value="Unassembled WGS sequence"/>
</dbReference>
<accession>A0A078AGG5</accession>
<organism evidence="2 3">
    <name type="scientific">Stylonychia lemnae</name>
    <name type="common">Ciliate</name>
    <dbReference type="NCBI Taxonomy" id="5949"/>
    <lineage>
        <taxon>Eukaryota</taxon>
        <taxon>Sar</taxon>
        <taxon>Alveolata</taxon>
        <taxon>Ciliophora</taxon>
        <taxon>Intramacronucleata</taxon>
        <taxon>Spirotrichea</taxon>
        <taxon>Stichotrichia</taxon>
        <taxon>Sporadotrichida</taxon>
        <taxon>Oxytrichidae</taxon>
        <taxon>Stylonychinae</taxon>
        <taxon>Stylonychia</taxon>
    </lineage>
</organism>
<evidence type="ECO:0000256" key="1">
    <source>
        <dbReference type="SAM" id="MobiDB-lite"/>
    </source>
</evidence>
<dbReference type="AlphaFoldDB" id="A0A078AGG5"/>
<dbReference type="InParanoid" id="A0A078AGG5"/>